<dbReference type="HOGENOM" id="CLU_1434131_0_0_1"/>
<dbReference type="Proteomes" id="UP000001699">
    <property type="component" value="Unassembled WGS sequence"/>
</dbReference>
<name>B0YAF6_ASPFC</name>
<protein>
    <submittedName>
        <fullName evidence="1">Uncharacterized protein</fullName>
    </submittedName>
</protein>
<proteinExistence type="predicted"/>
<gene>
    <name evidence="1" type="ORF">AFUB_084500</name>
</gene>
<evidence type="ECO:0000313" key="2">
    <source>
        <dbReference type="Proteomes" id="UP000001699"/>
    </source>
</evidence>
<dbReference type="AlphaFoldDB" id="B0YAF6"/>
<organism evidence="1 2">
    <name type="scientific">Aspergillus fumigatus (strain CBS 144.89 / FGSC A1163 / CEA10)</name>
    <name type="common">Neosartorya fumigata</name>
    <dbReference type="NCBI Taxonomy" id="451804"/>
    <lineage>
        <taxon>Eukaryota</taxon>
        <taxon>Fungi</taxon>
        <taxon>Dikarya</taxon>
        <taxon>Ascomycota</taxon>
        <taxon>Pezizomycotina</taxon>
        <taxon>Eurotiomycetes</taxon>
        <taxon>Eurotiomycetidae</taxon>
        <taxon>Eurotiales</taxon>
        <taxon>Aspergillaceae</taxon>
        <taxon>Aspergillus</taxon>
        <taxon>Aspergillus subgen. Fumigati</taxon>
    </lineage>
</organism>
<dbReference type="EMBL" id="DS499600">
    <property type="protein sequence ID" value="EDP48999.1"/>
    <property type="molecule type" value="Genomic_DNA"/>
</dbReference>
<accession>B0YAF6</accession>
<evidence type="ECO:0000313" key="1">
    <source>
        <dbReference type="EMBL" id="EDP48999.1"/>
    </source>
</evidence>
<reference evidence="1 2" key="1">
    <citation type="journal article" date="2008" name="PLoS Genet.">
        <title>Genomic islands in the pathogenic filamentous fungus Aspergillus fumigatus.</title>
        <authorList>
            <person name="Fedorova N.D."/>
            <person name="Khaldi N."/>
            <person name="Joardar V.S."/>
            <person name="Maiti R."/>
            <person name="Amedeo P."/>
            <person name="Anderson M.J."/>
            <person name="Crabtree J."/>
            <person name="Silva J.C."/>
            <person name="Badger J.H."/>
            <person name="Albarraq A."/>
            <person name="Angiuoli S."/>
            <person name="Bussey H."/>
            <person name="Bowyer P."/>
            <person name="Cotty P.J."/>
            <person name="Dyer P.S."/>
            <person name="Egan A."/>
            <person name="Galens K."/>
            <person name="Fraser-Liggett C.M."/>
            <person name="Haas B.J."/>
            <person name="Inman J.M."/>
            <person name="Kent R."/>
            <person name="Lemieux S."/>
            <person name="Malavazi I."/>
            <person name="Orvis J."/>
            <person name="Roemer T."/>
            <person name="Ronning C.M."/>
            <person name="Sundaram J.P."/>
            <person name="Sutton G."/>
            <person name="Turner G."/>
            <person name="Venter J.C."/>
            <person name="White O.R."/>
            <person name="Whitty B.R."/>
            <person name="Youngman P."/>
            <person name="Wolfe K.H."/>
            <person name="Goldman G.H."/>
            <person name="Wortman J.R."/>
            <person name="Jiang B."/>
            <person name="Denning D.W."/>
            <person name="Nierman W.C."/>
        </authorList>
    </citation>
    <scope>NUCLEOTIDE SEQUENCE [LARGE SCALE GENOMIC DNA]</scope>
    <source>
        <strain evidence="2">CBS 144.89 / FGSC A1163 / CEA10</strain>
    </source>
</reference>
<keyword evidence="2" id="KW-1185">Reference proteome</keyword>
<dbReference type="VEuPathDB" id="FungiDB:AFUB_084500"/>
<sequence>MHHAFIPDNLRALNHREVINEKSVALPRGRDILLLETDAPQLSHCAYLDDSLEIYCGRPQTRTPENQTLAVDPLFLRIISQGLPIQEICCVNHAAVSRAPKISYKYVNVDVLIHFTRILVADLRQGDSQGLRDDVHEYLSGTTKEERVCSQWSRIAREDDLVAGFDARHECDWTSLECCGGSVSHLTRA</sequence>